<protein>
    <recommendedName>
        <fullName evidence="5">Mce-associated membrane protein</fullName>
    </recommendedName>
</protein>
<comment type="subcellular location">
    <subcellularLocation>
        <location evidence="1">Membrane</location>
    </subcellularLocation>
</comment>
<proteinExistence type="predicted"/>
<evidence type="ECO:0000313" key="3">
    <source>
        <dbReference type="EMBL" id="GLI01088.1"/>
    </source>
</evidence>
<evidence type="ECO:0000313" key="4">
    <source>
        <dbReference type="Proteomes" id="UP001144280"/>
    </source>
</evidence>
<keyword evidence="4" id="KW-1185">Reference proteome</keyword>
<evidence type="ECO:0000256" key="2">
    <source>
        <dbReference type="ARBA" id="ARBA00023136"/>
    </source>
</evidence>
<dbReference type="EMBL" id="BSDI01000040">
    <property type="protein sequence ID" value="GLI01088.1"/>
    <property type="molecule type" value="Genomic_DNA"/>
</dbReference>
<gene>
    <name evidence="3" type="ORF">Pa4123_63640</name>
</gene>
<accession>A0ABQ5R3G1</accession>
<keyword evidence="2" id="KW-0472">Membrane</keyword>
<reference evidence="3" key="1">
    <citation type="submission" date="2022-12" db="EMBL/GenBank/DDBJ databases">
        <title>New Phytohabitans aurantiacus sp. RD004123 nov., an actinomycete isolated from soil.</title>
        <authorList>
            <person name="Triningsih D.W."/>
            <person name="Harunari E."/>
            <person name="Igarashi Y."/>
        </authorList>
    </citation>
    <scope>NUCLEOTIDE SEQUENCE</scope>
    <source>
        <strain evidence="3">RD004123</strain>
    </source>
</reference>
<dbReference type="PANTHER" id="PTHR37042">
    <property type="entry name" value="OUTER MEMBRANE PROTEIN RV1973"/>
    <property type="match status" value="1"/>
</dbReference>
<dbReference type="RefSeq" id="WP_281901815.1">
    <property type="nucleotide sequence ID" value="NZ_BSDI01000040.1"/>
</dbReference>
<evidence type="ECO:0000256" key="1">
    <source>
        <dbReference type="ARBA" id="ARBA00004370"/>
    </source>
</evidence>
<organism evidence="3 4">
    <name type="scientific">Phytohabitans aurantiacus</name>
    <dbReference type="NCBI Taxonomy" id="3016789"/>
    <lineage>
        <taxon>Bacteria</taxon>
        <taxon>Bacillati</taxon>
        <taxon>Actinomycetota</taxon>
        <taxon>Actinomycetes</taxon>
        <taxon>Micromonosporales</taxon>
        <taxon>Micromonosporaceae</taxon>
    </lineage>
</organism>
<sequence length="157" mass="16468">MRVRIVPALAVAAVLAAGIAVAGWIGHHRADGKSAAVRQSLAAAPAAAKAIFSYDYRTFDASVANGKLFVTGTFADEYAETTAALKKTATTEQAVVLAEVSSTGVVSAGSDKVELLLYLNQYRRNVNTSGEKVDQNRVVLTMVPVDGEWKVSQAAAI</sequence>
<dbReference type="Proteomes" id="UP001144280">
    <property type="component" value="Unassembled WGS sequence"/>
</dbReference>
<dbReference type="PANTHER" id="PTHR37042:SF4">
    <property type="entry name" value="OUTER MEMBRANE PROTEIN RV1973"/>
    <property type="match status" value="1"/>
</dbReference>
<name>A0ABQ5R3G1_9ACTN</name>
<comment type="caution">
    <text evidence="3">The sequence shown here is derived from an EMBL/GenBank/DDBJ whole genome shotgun (WGS) entry which is preliminary data.</text>
</comment>
<evidence type="ECO:0008006" key="5">
    <source>
        <dbReference type="Google" id="ProtNLM"/>
    </source>
</evidence>